<proteinExistence type="predicted"/>
<keyword evidence="3" id="KW-1185">Reference proteome</keyword>
<evidence type="ECO:0000313" key="2">
    <source>
        <dbReference type="EMBL" id="SHO45314.1"/>
    </source>
</evidence>
<accession>A0A1M7Y0T5</accession>
<protein>
    <submittedName>
        <fullName evidence="2">Uncharacterized protein</fullName>
    </submittedName>
</protein>
<organism evidence="2 3">
    <name type="scientific">Desulfopila aestuarii DSM 18488</name>
    <dbReference type="NCBI Taxonomy" id="1121416"/>
    <lineage>
        <taxon>Bacteria</taxon>
        <taxon>Pseudomonadati</taxon>
        <taxon>Thermodesulfobacteriota</taxon>
        <taxon>Desulfobulbia</taxon>
        <taxon>Desulfobulbales</taxon>
        <taxon>Desulfocapsaceae</taxon>
        <taxon>Desulfopila</taxon>
    </lineage>
</organism>
<feature type="compositionally biased region" description="Polar residues" evidence="1">
    <location>
        <begin position="1"/>
        <end position="14"/>
    </location>
</feature>
<reference evidence="2 3" key="1">
    <citation type="submission" date="2016-12" db="EMBL/GenBank/DDBJ databases">
        <authorList>
            <person name="Song W.-J."/>
            <person name="Kurnit D.M."/>
        </authorList>
    </citation>
    <scope>NUCLEOTIDE SEQUENCE [LARGE SCALE GENOMIC DNA]</scope>
    <source>
        <strain evidence="2 3">DSM 18488</strain>
    </source>
</reference>
<evidence type="ECO:0000256" key="1">
    <source>
        <dbReference type="SAM" id="MobiDB-lite"/>
    </source>
</evidence>
<dbReference type="STRING" id="1121416.SAMN02745220_01036"/>
<dbReference type="RefSeq" id="WP_073612387.1">
    <property type="nucleotide sequence ID" value="NZ_FRFE01000004.1"/>
</dbReference>
<name>A0A1M7Y0T5_9BACT</name>
<sequence>MTDKSLQAENNNPIKPSKPAEHNFTRFLMGTDAPSICPRRTDYRSRGIEKSPDQHFGVHDALVKIVLNCLAHLNRAANTPQPFSGYWIDPKLYLPDMDITVMLFDPVLQEMYLGSLYVDDEDNEIWVDQYGMKLDRIAMWAELPYPQNQMALS</sequence>
<gene>
    <name evidence="2" type="ORF">SAMN02745220_01036</name>
</gene>
<dbReference type="AlphaFoldDB" id="A0A1M7Y0T5"/>
<dbReference type="EMBL" id="FRFE01000004">
    <property type="protein sequence ID" value="SHO45314.1"/>
    <property type="molecule type" value="Genomic_DNA"/>
</dbReference>
<feature type="region of interest" description="Disordered" evidence="1">
    <location>
        <begin position="1"/>
        <end position="20"/>
    </location>
</feature>
<evidence type="ECO:0000313" key="3">
    <source>
        <dbReference type="Proteomes" id="UP000184603"/>
    </source>
</evidence>
<dbReference type="Proteomes" id="UP000184603">
    <property type="component" value="Unassembled WGS sequence"/>
</dbReference>